<feature type="chain" id="PRO_5046076600" description="Secreted protein" evidence="1">
    <location>
        <begin position="20"/>
        <end position="106"/>
    </location>
</feature>
<reference evidence="2" key="1">
    <citation type="journal article" date="2021" name="Int. J. Syst. Evol. Microbiol.">
        <title>Bradyrhizobium septentrionale sp. nov. (sv. septentrionale) and Bradyrhizobium quebecense sp. nov. (sv. septentrionale) associated with legumes native to Canada possess rearranged symbiosis genes and numerous insertion sequences.</title>
        <authorList>
            <person name="Bromfield E.S.P."/>
            <person name="Cloutier S."/>
        </authorList>
    </citation>
    <scope>NUCLEOTIDE SEQUENCE</scope>
    <source>
        <strain evidence="2">12S5</strain>
    </source>
</reference>
<protein>
    <recommendedName>
        <fullName evidence="4">Secreted protein</fullName>
    </recommendedName>
</protein>
<dbReference type="EMBL" id="JAGEPA010000001">
    <property type="protein sequence ID" value="MBO1434476.1"/>
    <property type="molecule type" value="Genomic_DNA"/>
</dbReference>
<feature type="signal peptide" evidence="1">
    <location>
        <begin position="1"/>
        <end position="19"/>
    </location>
</feature>
<dbReference type="RefSeq" id="WP_207837119.1">
    <property type="nucleotide sequence ID" value="NZ_CP088282.1"/>
</dbReference>
<accession>A0ABS3MSK3</accession>
<evidence type="ECO:0000313" key="3">
    <source>
        <dbReference type="Proteomes" id="UP000692816"/>
    </source>
</evidence>
<evidence type="ECO:0008006" key="4">
    <source>
        <dbReference type="Google" id="ProtNLM"/>
    </source>
</evidence>
<sequence length="106" mass="11933">MRLLLIAAAGAMMASVACAAPVRVTRLSPQDPASVVRVRLACDQNCRCWQTRYQQRPYRRKIDDQEHQDPNYCPGAGHYNGHYRTGPATGLSFESRLPVRSLPFPF</sequence>
<comment type="caution">
    <text evidence="2">The sequence shown here is derived from an EMBL/GenBank/DDBJ whole genome shotgun (WGS) entry which is preliminary data.</text>
</comment>
<keyword evidence="3" id="KW-1185">Reference proteome</keyword>
<proteinExistence type="predicted"/>
<keyword evidence="1" id="KW-0732">Signal</keyword>
<organism evidence="2 3">
    <name type="scientific">Bradyrhizobium quebecense</name>
    <dbReference type="NCBI Taxonomy" id="2748629"/>
    <lineage>
        <taxon>Bacteria</taxon>
        <taxon>Pseudomonadati</taxon>
        <taxon>Pseudomonadota</taxon>
        <taxon>Alphaproteobacteria</taxon>
        <taxon>Hyphomicrobiales</taxon>
        <taxon>Nitrobacteraceae</taxon>
        <taxon>Bradyrhizobium</taxon>
    </lineage>
</organism>
<gene>
    <name evidence="2" type="ORF">J4P68_34995</name>
</gene>
<evidence type="ECO:0000256" key="1">
    <source>
        <dbReference type="SAM" id="SignalP"/>
    </source>
</evidence>
<dbReference type="PROSITE" id="PS51257">
    <property type="entry name" value="PROKAR_LIPOPROTEIN"/>
    <property type="match status" value="1"/>
</dbReference>
<name>A0ABS3MSK3_9BRAD</name>
<dbReference type="Proteomes" id="UP000692816">
    <property type="component" value="Unassembled WGS sequence"/>
</dbReference>
<evidence type="ECO:0000313" key="2">
    <source>
        <dbReference type="EMBL" id="MBO1434476.1"/>
    </source>
</evidence>